<dbReference type="PROSITE" id="PS52016">
    <property type="entry name" value="TONB_DEPENDENT_REC_3"/>
    <property type="match status" value="1"/>
</dbReference>
<dbReference type="OrthoDB" id="9760333at2"/>
<dbReference type="PANTHER" id="PTHR30069">
    <property type="entry name" value="TONB-DEPENDENT OUTER MEMBRANE RECEPTOR"/>
    <property type="match status" value="1"/>
</dbReference>
<evidence type="ECO:0000256" key="10">
    <source>
        <dbReference type="SAM" id="SignalP"/>
    </source>
</evidence>
<dbReference type="AlphaFoldDB" id="A0A4R5PNA7"/>
<dbReference type="Pfam" id="PF00593">
    <property type="entry name" value="TonB_dep_Rec_b-barrel"/>
    <property type="match status" value="1"/>
</dbReference>
<evidence type="ECO:0000256" key="9">
    <source>
        <dbReference type="RuleBase" id="RU003357"/>
    </source>
</evidence>
<evidence type="ECO:0000256" key="4">
    <source>
        <dbReference type="ARBA" id="ARBA00022692"/>
    </source>
</evidence>
<keyword evidence="14" id="KW-1185">Reference proteome</keyword>
<evidence type="ECO:0000256" key="3">
    <source>
        <dbReference type="ARBA" id="ARBA00022452"/>
    </source>
</evidence>
<evidence type="ECO:0000256" key="1">
    <source>
        <dbReference type="ARBA" id="ARBA00004571"/>
    </source>
</evidence>
<accession>A0A4R5PNA7</accession>
<keyword evidence="13" id="KW-0675">Receptor</keyword>
<dbReference type="GO" id="GO:0044718">
    <property type="term" value="P:siderophore transmembrane transport"/>
    <property type="evidence" value="ECO:0007669"/>
    <property type="project" value="TreeGrafter"/>
</dbReference>
<feature type="chain" id="PRO_5020711689" evidence="10">
    <location>
        <begin position="39"/>
        <end position="759"/>
    </location>
</feature>
<evidence type="ECO:0000259" key="11">
    <source>
        <dbReference type="Pfam" id="PF00593"/>
    </source>
</evidence>
<keyword evidence="5 9" id="KW-0798">TonB box</keyword>
<evidence type="ECO:0000256" key="8">
    <source>
        <dbReference type="PROSITE-ProRule" id="PRU01360"/>
    </source>
</evidence>
<dbReference type="GO" id="GO:0015344">
    <property type="term" value="F:siderophore uptake transmembrane transporter activity"/>
    <property type="evidence" value="ECO:0007669"/>
    <property type="project" value="TreeGrafter"/>
</dbReference>
<dbReference type="InterPro" id="IPR039426">
    <property type="entry name" value="TonB-dep_rcpt-like"/>
</dbReference>
<dbReference type="SUPFAM" id="SSF56935">
    <property type="entry name" value="Porins"/>
    <property type="match status" value="1"/>
</dbReference>
<evidence type="ECO:0000256" key="7">
    <source>
        <dbReference type="ARBA" id="ARBA00023237"/>
    </source>
</evidence>
<dbReference type="Gene3D" id="2.40.170.20">
    <property type="entry name" value="TonB-dependent receptor, beta-barrel domain"/>
    <property type="match status" value="1"/>
</dbReference>
<keyword evidence="6 8" id="KW-0472">Membrane</keyword>
<feature type="signal peptide" evidence="10">
    <location>
        <begin position="1"/>
        <end position="38"/>
    </location>
</feature>
<dbReference type="Gene3D" id="2.170.130.10">
    <property type="entry name" value="TonB-dependent receptor, plug domain"/>
    <property type="match status" value="1"/>
</dbReference>
<keyword evidence="7 8" id="KW-0998">Cell outer membrane</keyword>
<dbReference type="Pfam" id="PF07715">
    <property type="entry name" value="Plug"/>
    <property type="match status" value="1"/>
</dbReference>
<evidence type="ECO:0000256" key="2">
    <source>
        <dbReference type="ARBA" id="ARBA00022448"/>
    </source>
</evidence>
<dbReference type="PANTHER" id="PTHR30069:SF42">
    <property type="entry name" value="FERRIC AEROBACTIN RECEPTOR"/>
    <property type="match status" value="1"/>
</dbReference>
<proteinExistence type="inferred from homology"/>
<dbReference type="InterPro" id="IPR012910">
    <property type="entry name" value="Plug_dom"/>
</dbReference>
<dbReference type="Proteomes" id="UP000295131">
    <property type="component" value="Unassembled WGS sequence"/>
</dbReference>
<evidence type="ECO:0000259" key="12">
    <source>
        <dbReference type="Pfam" id="PF07715"/>
    </source>
</evidence>
<dbReference type="GO" id="GO:0009279">
    <property type="term" value="C:cell outer membrane"/>
    <property type="evidence" value="ECO:0007669"/>
    <property type="project" value="UniProtKB-SubCell"/>
</dbReference>
<dbReference type="EMBL" id="SMSI01000001">
    <property type="protein sequence ID" value="TDH38439.1"/>
    <property type="molecule type" value="Genomic_DNA"/>
</dbReference>
<feature type="domain" description="TonB-dependent receptor-like beta-barrel" evidence="11">
    <location>
        <begin position="265"/>
        <end position="726"/>
    </location>
</feature>
<keyword evidence="3 8" id="KW-1134">Transmembrane beta strand</keyword>
<feature type="domain" description="TonB-dependent receptor plug" evidence="12">
    <location>
        <begin position="76"/>
        <end position="179"/>
    </location>
</feature>
<dbReference type="CDD" id="cd01347">
    <property type="entry name" value="ligand_gated_channel"/>
    <property type="match status" value="1"/>
</dbReference>
<dbReference type="InterPro" id="IPR036942">
    <property type="entry name" value="Beta-barrel_TonB_sf"/>
</dbReference>
<keyword evidence="10" id="KW-0732">Signal</keyword>
<gene>
    <name evidence="13" type="ORF">E2A64_04820</name>
</gene>
<evidence type="ECO:0000313" key="13">
    <source>
        <dbReference type="EMBL" id="TDH38439.1"/>
    </source>
</evidence>
<sequence length="759" mass="81803">MEIRSGLGKEVVFKGVNMRFQISLLALCIGLGTMPSFAQTAEDEAGAGEAPLTGAGAVTQLDTLVVTAGRSESEIANVAQNVKVVERDEIEKLTIGNTDAANLVSRLVPGFQPDNQTISGASETYRGRSMLILIDGVPRTTPLRNNSRILSLIDLDTIERVEVVSGASSLYGAGATGGVINFITRKGESETPRWTVETRLEAQTSHPEESLAPSVTVSVEGRKGSFDYFLSGSGDLSRRLYDANGNEMASDGLLGQGGGDRTGFGSLFGRLGYEEGARRFDLSFDWTYGEQHPDFYTDYSGTRVRPDYSDPYTGEPLVEDSKYVTARFADDAFSLGGLELIAFYNDIEKQSPETRLSPANPFVLADGLNQTVLEGQRFGLGATVRTPADRLFDGAEFVWGTDYTFDHITQKQVGTGSDVASPLDQHQIGLFGQLEVPVTDRLRLSGGMRFDAFWLDVKDFTRPAYDVGLPVALPPIGVGGGQFDYQQATFNAGAIYDVTDAAQLYGNFSQGYELADIGAFTRRAGANGGFGSAEFCDAYGNAFAGFGLCTTSPAPDFFVSYADIAPEPQLVNTFEIGTRADWGRLRASASAFLSLSDNGLTFDAGTNTVTQQKERIWGGELTVAFDVSDAFTLGGILGYVEGRYDADGDGTIDSYLPNNRIATTWKGDVYADYRFENGISTRADVEFFSGRERDAYPELEGVALLHLSAQKTFENGHKLGVGIYNVFDTDYANPTASATRGIEVPGLGRTIGVSYKAVF</sequence>
<name>A0A4R5PNA7_9HYPH</name>
<comment type="similarity">
    <text evidence="8 9">Belongs to the TonB-dependent receptor family.</text>
</comment>
<keyword evidence="2 8" id="KW-0813">Transport</keyword>
<evidence type="ECO:0000256" key="5">
    <source>
        <dbReference type="ARBA" id="ARBA00023077"/>
    </source>
</evidence>
<keyword evidence="4 8" id="KW-0812">Transmembrane</keyword>
<evidence type="ECO:0000256" key="6">
    <source>
        <dbReference type="ARBA" id="ARBA00023136"/>
    </source>
</evidence>
<dbReference type="InterPro" id="IPR000531">
    <property type="entry name" value="Beta-barrel_TonB"/>
</dbReference>
<evidence type="ECO:0000313" key="14">
    <source>
        <dbReference type="Proteomes" id="UP000295131"/>
    </source>
</evidence>
<protein>
    <submittedName>
        <fullName evidence="13">TonB-dependent receptor</fullName>
    </submittedName>
</protein>
<comment type="subcellular location">
    <subcellularLocation>
        <location evidence="1 8">Cell outer membrane</location>
        <topology evidence="1 8">Multi-pass membrane protein</topology>
    </subcellularLocation>
</comment>
<dbReference type="InterPro" id="IPR037066">
    <property type="entry name" value="Plug_dom_sf"/>
</dbReference>
<comment type="caution">
    <text evidence="13">The sequence shown here is derived from an EMBL/GenBank/DDBJ whole genome shotgun (WGS) entry which is preliminary data.</text>
</comment>
<organism evidence="13 14">
    <name type="scientific">Pseudohoeflea suaedae</name>
    <dbReference type="NCBI Taxonomy" id="877384"/>
    <lineage>
        <taxon>Bacteria</taxon>
        <taxon>Pseudomonadati</taxon>
        <taxon>Pseudomonadota</taxon>
        <taxon>Alphaproteobacteria</taxon>
        <taxon>Hyphomicrobiales</taxon>
        <taxon>Rhizobiaceae</taxon>
        <taxon>Pseudohoeflea</taxon>
    </lineage>
</organism>
<reference evidence="13 14" key="1">
    <citation type="journal article" date="2013" name="Int. J. Syst. Evol. Microbiol.">
        <title>Hoeflea suaedae sp. nov., an endophytic bacterium isolated from the root of the halophyte Suaeda maritima.</title>
        <authorList>
            <person name="Chung E.J."/>
            <person name="Park J.A."/>
            <person name="Pramanik P."/>
            <person name="Bibi F."/>
            <person name="Jeon C.O."/>
            <person name="Chung Y.R."/>
        </authorList>
    </citation>
    <scope>NUCLEOTIDE SEQUENCE [LARGE SCALE GENOMIC DNA]</scope>
    <source>
        <strain evidence="13 14">YC6898</strain>
    </source>
</reference>